<dbReference type="Gene3D" id="1.10.10.60">
    <property type="entry name" value="Homeodomain-like"/>
    <property type="match status" value="1"/>
</dbReference>
<evidence type="ECO:0000256" key="1">
    <source>
        <dbReference type="ARBA" id="ARBA00022553"/>
    </source>
</evidence>
<dbReference type="EMBL" id="BBJS01000014">
    <property type="protein sequence ID" value="GAN12860.1"/>
    <property type="molecule type" value="Genomic_DNA"/>
</dbReference>
<dbReference type="GeneID" id="78529386"/>
<gene>
    <name evidence="11" type="primary">dctD</name>
    <name evidence="11" type="ORF">SP6_14_00160</name>
</gene>
<keyword evidence="4" id="KW-0902">Two-component regulatory system</keyword>
<evidence type="ECO:0000256" key="3">
    <source>
        <dbReference type="ARBA" id="ARBA00022840"/>
    </source>
</evidence>
<dbReference type="SMART" id="SM00382">
    <property type="entry name" value="AAA"/>
    <property type="match status" value="1"/>
</dbReference>
<dbReference type="PROSITE" id="PS50045">
    <property type="entry name" value="SIGMA54_INTERACT_4"/>
    <property type="match status" value="1"/>
</dbReference>
<dbReference type="SMART" id="SM00448">
    <property type="entry name" value="REC"/>
    <property type="match status" value="1"/>
</dbReference>
<sequence>MSEGDANGGLRVLLVDDDTVLRQALAQSFELAGIDVEAHGDPLAALAAITPDFPGMVVSDIRMPGIDGIELARRVAAIDAEIPVILMTGHGDVPMAVAALKQGVFDFVAKPFAADHLIASAGRALEMRRLVLDNRRLRTAAEEAQGAYPLIGETPVMMRLRETVRQVAQADVDVLVEGETGTGKELVALLLHRWSARRTRPFIAVDCAALPEAIAEDELFGHAHGRTTGRIAAANRGTLFLDEVDSMAPALQGRMLRVVEEREVRAIGSEDPQLLDLRIVAAAKSDLARAVEEGRFRADLLYRLDAVRLRVPPLRERRADVPLLFAHFLREAAERFGRPVPMIDGGVQARLLSHDWPGNVREVRNYANRVALGLVGGLASEGQEAGDSLSLPERVERFEGATIRAVLEEVAGDVRAALAILAIPRKTFYDKVARHGIDLNAYRPNRA</sequence>
<dbReference type="Proteomes" id="UP000032025">
    <property type="component" value="Unassembled WGS sequence"/>
</dbReference>
<dbReference type="Gene3D" id="3.40.50.2300">
    <property type="match status" value="1"/>
</dbReference>
<dbReference type="Gene3D" id="3.40.50.300">
    <property type="entry name" value="P-loop containing nucleotide triphosphate hydrolases"/>
    <property type="match status" value="1"/>
</dbReference>
<dbReference type="GO" id="GO:0005524">
    <property type="term" value="F:ATP binding"/>
    <property type="evidence" value="ECO:0007669"/>
    <property type="project" value="UniProtKB-KW"/>
</dbReference>
<evidence type="ECO:0000256" key="5">
    <source>
        <dbReference type="ARBA" id="ARBA00023015"/>
    </source>
</evidence>
<evidence type="ECO:0000256" key="6">
    <source>
        <dbReference type="ARBA" id="ARBA00023159"/>
    </source>
</evidence>
<evidence type="ECO:0000313" key="12">
    <source>
        <dbReference type="Proteomes" id="UP000032025"/>
    </source>
</evidence>
<dbReference type="InterPro" id="IPR009057">
    <property type="entry name" value="Homeodomain-like_sf"/>
</dbReference>
<reference evidence="11 12" key="1">
    <citation type="submission" date="2014-08" db="EMBL/GenBank/DDBJ databases">
        <title>Whole genome shotgun sequence of Sphingomonas paucimobilis NBRC 13935.</title>
        <authorList>
            <person name="Hosoyama A."/>
            <person name="Hashimoto M."/>
            <person name="Hosoyama Y."/>
            <person name="Noguchi M."/>
            <person name="Uohara A."/>
            <person name="Ohji S."/>
            <person name="Katano-Makiyama Y."/>
            <person name="Ichikawa N."/>
            <person name="Kimura A."/>
            <person name="Yamazoe A."/>
            <person name="Fujita N."/>
        </authorList>
    </citation>
    <scope>NUCLEOTIDE SEQUENCE [LARGE SCALE GENOMIC DNA]</scope>
    <source>
        <strain evidence="11 12">NBRC 13935</strain>
    </source>
</reference>
<dbReference type="InterPro" id="IPR025662">
    <property type="entry name" value="Sigma_54_int_dom_ATP-bd_1"/>
</dbReference>
<feature type="domain" description="Sigma-54 factor interaction" evidence="9">
    <location>
        <begin position="150"/>
        <end position="372"/>
    </location>
</feature>
<dbReference type="PANTHER" id="PTHR32071:SF57">
    <property type="entry name" value="C4-DICARBOXYLATE TRANSPORT TRANSCRIPTIONAL REGULATORY PROTEIN DCTD"/>
    <property type="match status" value="1"/>
</dbReference>
<keyword evidence="1 8" id="KW-0597">Phosphoprotein</keyword>
<feature type="modified residue" description="4-aspartylphosphate" evidence="8">
    <location>
        <position position="60"/>
    </location>
</feature>
<dbReference type="InterPro" id="IPR011006">
    <property type="entry name" value="CheY-like_superfamily"/>
</dbReference>
<dbReference type="Pfam" id="PF25601">
    <property type="entry name" value="AAA_lid_14"/>
    <property type="match status" value="1"/>
</dbReference>
<dbReference type="InterPro" id="IPR002078">
    <property type="entry name" value="Sigma_54_int"/>
</dbReference>
<dbReference type="SUPFAM" id="SSF52172">
    <property type="entry name" value="CheY-like"/>
    <property type="match status" value="1"/>
</dbReference>
<dbReference type="CDD" id="cd17549">
    <property type="entry name" value="REC_DctD-like"/>
    <property type="match status" value="1"/>
</dbReference>
<keyword evidence="6" id="KW-0010">Activator</keyword>
<evidence type="ECO:0000259" key="10">
    <source>
        <dbReference type="PROSITE" id="PS50110"/>
    </source>
</evidence>
<dbReference type="InterPro" id="IPR001789">
    <property type="entry name" value="Sig_transdc_resp-reg_receiver"/>
</dbReference>
<dbReference type="PROSITE" id="PS50110">
    <property type="entry name" value="RESPONSE_REGULATORY"/>
    <property type="match status" value="1"/>
</dbReference>
<evidence type="ECO:0000256" key="7">
    <source>
        <dbReference type="ARBA" id="ARBA00023163"/>
    </source>
</evidence>
<organism evidence="11 12">
    <name type="scientific">Sphingomonas paucimobilis NBRC 13935</name>
    <dbReference type="NCBI Taxonomy" id="1219050"/>
    <lineage>
        <taxon>Bacteria</taxon>
        <taxon>Pseudomonadati</taxon>
        <taxon>Pseudomonadota</taxon>
        <taxon>Alphaproteobacteria</taxon>
        <taxon>Sphingomonadales</taxon>
        <taxon>Sphingomonadaceae</taxon>
        <taxon>Sphingomonas</taxon>
    </lineage>
</organism>
<evidence type="ECO:0000256" key="4">
    <source>
        <dbReference type="ARBA" id="ARBA00023012"/>
    </source>
</evidence>
<name>A0A0C9M0N6_SPHPI</name>
<evidence type="ECO:0000259" key="9">
    <source>
        <dbReference type="PROSITE" id="PS50045"/>
    </source>
</evidence>
<dbReference type="PROSITE" id="PS00675">
    <property type="entry name" value="SIGMA54_INTERACT_1"/>
    <property type="match status" value="1"/>
</dbReference>
<protein>
    <submittedName>
        <fullName evidence="11">DctD protein</fullName>
    </submittedName>
</protein>
<comment type="caution">
    <text evidence="11">The sequence shown here is derived from an EMBL/GenBank/DDBJ whole genome shotgun (WGS) entry which is preliminary data.</text>
</comment>
<evidence type="ECO:0000313" key="11">
    <source>
        <dbReference type="EMBL" id="GAN12860.1"/>
    </source>
</evidence>
<dbReference type="PANTHER" id="PTHR32071">
    <property type="entry name" value="TRANSCRIPTIONAL REGULATORY PROTEIN"/>
    <property type="match status" value="1"/>
</dbReference>
<keyword evidence="3" id="KW-0067">ATP-binding</keyword>
<keyword evidence="5" id="KW-0805">Transcription regulation</keyword>
<dbReference type="Pfam" id="PF00072">
    <property type="entry name" value="Response_reg"/>
    <property type="match status" value="1"/>
</dbReference>
<feature type="domain" description="Response regulatory" evidence="10">
    <location>
        <begin position="11"/>
        <end position="125"/>
    </location>
</feature>
<dbReference type="AlphaFoldDB" id="A0A0C9M0N6"/>
<keyword evidence="7" id="KW-0804">Transcription</keyword>
<dbReference type="InterPro" id="IPR027417">
    <property type="entry name" value="P-loop_NTPase"/>
</dbReference>
<dbReference type="SUPFAM" id="SSF52540">
    <property type="entry name" value="P-loop containing nucleoside triphosphate hydrolases"/>
    <property type="match status" value="1"/>
</dbReference>
<dbReference type="GO" id="GO:0006355">
    <property type="term" value="P:regulation of DNA-templated transcription"/>
    <property type="evidence" value="ECO:0007669"/>
    <property type="project" value="InterPro"/>
</dbReference>
<dbReference type="FunFam" id="3.40.50.2300:FF:000018">
    <property type="entry name" value="DNA-binding transcriptional regulator NtrC"/>
    <property type="match status" value="1"/>
</dbReference>
<dbReference type="RefSeq" id="WP_007403287.1">
    <property type="nucleotide sequence ID" value="NZ_BBJS01000014.1"/>
</dbReference>
<dbReference type="GO" id="GO:0000160">
    <property type="term" value="P:phosphorelay signal transduction system"/>
    <property type="evidence" value="ECO:0007669"/>
    <property type="project" value="UniProtKB-KW"/>
</dbReference>
<keyword evidence="2" id="KW-0547">Nucleotide-binding</keyword>
<accession>A0A0C9M0N6</accession>
<dbReference type="Pfam" id="PF00158">
    <property type="entry name" value="Sigma54_activat"/>
    <property type="match status" value="1"/>
</dbReference>
<dbReference type="Gene3D" id="1.10.8.60">
    <property type="match status" value="1"/>
</dbReference>
<evidence type="ECO:0000256" key="2">
    <source>
        <dbReference type="ARBA" id="ARBA00022741"/>
    </source>
</evidence>
<dbReference type="InterPro" id="IPR058031">
    <property type="entry name" value="AAA_lid_NorR"/>
</dbReference>
<evidence type="ECO:0000256" key="8">
    <source>
        <dbReference type="PROSITE-ProRule" id="PRU00169"/>
    </source>
</evidence>
<proteinExistence type="predicted"/>
<dbReference type="InterPro" id="IPR003593">
    <property type="entry name" value="AAA+_ATPase"/>
</dbReference>
<keyword evidence="12" id="KW-1185">Reference proteome</keyword>
<dbReference type="CDD" id="cd00009">
    <property type="entry name" value="AAA"/>
    <property type="match status" value="1"/>
</dbReference>
<dbReference type="FunFam" id="3.40.50.300:FF:000006">
    <property type="entry name" value="DNA-binding transcriptional regulator NtrC"/>
    <property type="match status" value="1"/>
</dbReference>
<dbReference type="SUPFAM" id="SSF46689">
    <property type="entry name" value="Homeodomain-like"/>
    <property type="match status" value="1"/>
</dbReference>